<feature type="compositionally biased region" description="Polar residues" evidence="1">
    <location>
        <begin position="154"/>
        <end position="163"/>
    </location>
</feature>
<organism evidence="2 3">
    <name type="scientific">Marasmius crinis-equi</name>
    <dbReference type="NCBI Taxonomy" id="585013"/>
    <lineage>
        <taxon>Eukaryota</taxon>
        <taxon>Fungi</taxon>
        <taxon>Dikarya</taxon>
        <taxon>Basidiomycota</taxon>
        <taxon>Agaricomycotina</taxon>
        <taxon>Agaricomycetes</taxon>
        <taxon>Agaricomycetidae</taxon>
        <taxon>Agaricales</taxon>
        <taxon>Marasmiineae</taxon>
        <taxon>Marasmiaceae</taxon>
        <taxon>Marasmius</taxon>
    </lineage>
</organism>
<sequence>MSQVPNSKPSFTPEQEAYVNQFFNHWSQRKEQELAAQISTKFDSSVEAQVKSYLKKVGLNISNEQAGPSQPTQAGSSQPTQPDPSSAPQRAPFISPIPVIRSDIDMEDNTPPPSPTDSFRSTSSAVTSTATATVKPNQNAVPPSTGRPAHAESPTPQSASAPGSATPDPTHSSSSSQAPAPSASTKNPIQFMTDLLDGMSPPKRNSKPKPKPTEPRKEPSPADMFRIVSGDLTPAQSKLEDAMFLWVRFMWSMVQKEDTPTLPTEEELSIFKSHINSLEQLRARSNMSGSLIPPSMVSLDNRAVFHSNRKGARHAKNAARLDQRFLQQTTTHMSRFGIVR</sequence>
<evidence type="ECO:0000313" key="3">
    <source>
        <dbReference type="Proteomes" id="UP001465976"/>
    </source>
</evidence>
<comment type="caution">
    <text evidence="2">The sequence shown here is derived from an EMBL/GenBank/DDBJ whole genome shotgun (WGS) entry which is preliminary data.</text>
</comment>
<reference evidence="2 3" key="1">
    <citation type="submission" date="2024-02" db="EMBL/GenBank/DDBJ databases">
        <title>A draft genome for the cacao thread blight pathogen Marasmius crinis-equi.</title>
        <authorList>
            <person name="Cohen S.P."/>
            <person name="Baruah I.K."/>
            <person name="Amoako-Attah I."/>
            <person name="Bukari Y."/>
            <person name="Meinhardt L.W."/>
            <person name="Bailey B.A."/>
        </authorList>
    </citation>
    <scope>NUCLEOTIDE SEQUENCE [LARGE SCALE GENOMIC DNA]</scope>
    <source>
        <strain evidence="2 3">GH-76</strain>
    </source>
</reference>
<feature type="compositionally biased region" description="Low complexity" evidence="1">
    <location>
        <begin position="164"/>
        <end position="185"/>
    </location>
</feature>
<keyword evidence="3" id="KW-1185">Reference proteome</keyword>
<accession>A0ABR3F127</accession>
<feature type="region of interest" description="Disordered" evidence="1">
    <location>
        <begin position="61"/>
        <end position="223"/>
    </location>
</feature>
<evidence type="ECO:0000313" key="2">
    <source>
        <dbReference type="EMBL" id="KAL0568839.1"/>
    </source>
</evidence>
<proteinExistence type="predicted"/>
<dbReference type="Proteomes" id="UP001465976">
    <property type="component" value="Unassembled WGS sequence"/>
</dbReference>
<feature type="compositionally biased region" description="Polar residues" evidence="1">
    <location>
        <begin position="61"/>
        <end position="88"/>
    </location>
</feature>
<protein>
    <submittedName>
        <fullName evidence="2">Uncharacterized protein</fullName>
    </submittedName>
</protein>
<feature type="compositionally biased region" description="Basic and acidic residues" evidence="1">
    <location>
        <begin position="211"/>
        <end position="220"/>
    </location>
</feature>
<dbReference type="EMBL" id="JBAHYK010001248">
    <property type="protein sequence ID" value="KAL0568839.1"/>
    <property type="molecule type" value="Genomic_DNA"/>
</dbReference>
<feature type="non-terminal residue" evidence="2">
    <location>
        <position position="340"/>
    </location>
</feature>
<gene>
    <name evidence="2" type="ORF">V5O48_013142</name>
</gene>
<evidence type="ECO:0000256" key="1">
    <source>
        <dbReference type="SAM" id="MobiDB-lite"/>
    </source>
</evidence>
<feature type="compositionally biased region" description="Low complexity" evidence="1">
    <location>
        <begin position="121"/>
        <end position="134"/>
    </location>
</feature>
<name>A0ABR3F127_9AGAR</name>